<evidence type="ECO:0000313" key="3">
    <source>
        <dbReference type="EMBL" id="MEN1947861.1"/>
    </source>
</evidence>
<evidence type="ECO:0000256" key="1">
    <source>
        <dbReference type="SAM" id="MobiDB-lite"/>
    </source>
</evidence>
<feature type="compositionally biased region" description="Low complexity" evidence="1">
    <location>
        <begin position="324"/>
        <end position="333"/>
    </location>
</feature>
<gene>
    <name evidence="3" type="ORF">WJX64_14985</name>
</gene>
<name>A0ABU9W9L4_9MICO</name>
<dbReference type="RefSeq" id="WP_342115527.1">
    <property type="nucleotide sequence ID" value="NZ_JBCAUN010000003.1"/>
</dbReference>
<dbReference type="Proteomes" id="UP001425155">
    <property type="component" value="Unassembled WGS sequence"/>
</dbReference>
<feature type="region of interest" description="Disordered" evidence="1">
    <location>
        <begin position="1"/>
        <end position="36"/>
    </location>
</feature>
<comment type="caution">
    <text evidence="3">The sequence shown here is derived from an EMBL/GenBank/DDBJ whole genome shotgun (WGS) entry which is preliminary data.</text>
</comment>
<protein>
    <submittedName>
        <fullName evidence="3">Nuclease-related domain-containing protein</fullName>
    </submittedName>
</protein>
<dbReference type="EMBL" id="JBCLVG010000003">
    <property type="protein sequence ID" value="MEN1947861.1"/>
    <property type="molecule type" value="Genomic_DNA"/>
</dbReference>
<dbReference type="Pfam" id="PF08378">
    <property type="entry name" value="NERD"/>
    <property type="match status" value="1"/>
</dbReference>
<feature type="region of interest" description="Disordered" evidence="1">
    <location>
        <begin position="310"/>
        <end position="355"/>
    </location>
</feature>
<reference evidence="3 4" key="1">
    <citation type="submission" date="2024-03" db="EMBL/GenBank/DDBJ databases">
        <title>YIM 134122 draft genome.</title>
        <authorList>
            <person name="Zuo S."/>
            <person name="Xiong L."/>
        </authorList>
    </citation>
    <scope>NUCLEOTIDE SEQUENCE [LARGE SCALE GENOMIC DNA]</scope>
    <source>
        <strain evidence="3 4">YIM 134122</strain>
    </source>
</reference>
<proteinExistence type="predicted"/>
<keyword evidence="4" id="KW-1185">Reference proteome</keyword>
<evidence type="ECO:0000259" key="2">
    <source>
        <dbReference type="PROSITE" id="PS50965"/>
    </source>
</evidence>
<dbReference type="InterPro" id="IPR011528">
    <property type="entry name" value="NERD"/>
</dbReference>
<evidence type="ECO:0000313" key="4">
    <source>
        <dbReference type="Proteomes" id="UP001425155"/>
    </source>
</evidence>
<accession>A0ABU9W9L4</accession>
<dbReference type="PROSITE" id="PS50965">
    <property type="entry name" value="NERD"/>
    <property type="match status" value="1"/>
</dbReference>
<sequence>MPPGRHSAPVEDDVADEALALESPLPPRPPQGWYTDQTDASQWRWWTGAAWADYRSPRDPDVGADYAPAAPAKNEPTEPRVVAQSVSLAPNDLRARIPAHAVIEKLIELRDAGQYAEMRSWHTGAIGERRVAGVLSQLGPEWTVLHSVPVGSDGSDIDHVLIGPPGVFTLNTKHHPGKAVWVAGRAFRVSNRPQHYLTNAAHEAGRAERLLSHAGGLSVDVFGIIVVVGANLTIRAEPEVDGALVDVVSDDELLSFLRTHRRNYSDEQVAQIAAAAARAETWSRDPLSTATGAELNAEFERIHAYIGTVPMPAPRTVRSPSQARPSRQARPTTQRPPRPTNRQRKKSKKKESSPSSMIGGFVVLLIVWGVVSSVSNNAQKDVTAQQFASQSAEQLALETAASSAAAALDANSPDGIRPTALIVTPGASVLQTDAGVTLVDLPDGTTAAYAVSADGASYSLTLTGPEYASTVTVPAPSGEAAL</sequence>
<feature type="domain" description="NERD" evidence="2">
    <location>
        <begin position="123"/>
        <end position="234"/>
    </location>
</feature>
<organism evidence="3 4">
    <name type="scientific">Leifsonia stereocauli</name>
    <dbReference type="NCBI Taxonomy" id="3134136"/>
    <lineage>
        <taxon>Bacteria</taxon>
        <taxon>Bacillati</taxon>
        <taxon>Actinomycetota</taxon>
        <taxon>Actinomycetes</taxon>
        <taxon>Micrococcales</taxon>
        <taxon>Microbacteriaceae</taxon>
        <taxon>Leifsonia</taxon>
    </lineage>
</organism>